<evidence type="ECO:0000313" key="3">
    <source>
        <dbReference type="Proteomes" id="UP000001058"/>
    </source>
</evidence>
<dbReference type="Proteomes" id="UP000001058">
    <property type="component" value="Unassembled WGS sequence"/>
</dbReference>
<dbReference type="EMBL" id="GL378332">
    <property type="protein sequence ID" value="EFJ50211.1"/>
    <property type="molecule type" value="Genomic_DNA"/>
</dbReference>
<feature type="region of interest" description="Disordered" evidence="1">
    <location>
        <begin position="817"/>
        <end position="839"/>
    </location>
</feature>
<feature type="region of interest" description="Disordered" evidence="1">
    <location>
        <begin position="452"/>
        <end position="472"/>
    </location>
</feature>
<accession>D8TQT6</accession>
<protein>
    <submittedName>
        <fullName evidence="2">Uncharacterized protein</fullName>
    </submittedName>
</protein>
<dbReference type="STRING" id="3068.D8TQT6"/>
<dbReference type="GO" id="GO:0006606">
    <property type="term" value="P:protein import into nucleus"/>
    <property type="evidence" value="ECO:0007669"/>
    <property type="project" value="TreeGrafter"/>
</dbReference>
<dbReference type="GO" id="GO:0005737">
    <property type="term" value="C:cytoplasm"/>
    <property type="evidence" value="ECO:0007669"/>
    <property type="project" value="TreeGrafter"/>
</dbReference>
<evidence type="ECO:0000313" key="2">
    <source>
        <dbReference type="EMBL" id="EFJ50211.1"/>
    </source>
</evidence>
<organism evidence="3">
    <name type="scientific">Volvox carteri f. nagariensis</name>
    <dbReference type="NCBI Taxonomy" id="3068"/>
    <lineage>
        <taxon>Eukaryota</taxon>
        <taxon>Viridiplantae</taxon>
        <taxon>Chlorophyta</taxon>
        <taxon>core chlorophytes</taxon>
        <taxon>Chlorophyceae</taxon>
        <taxon>CS clade</taxon>
        <taxon>Chlamydomonadales</taxon>
        <taxon>Volvocaceae</taxon>
        <taxon>Volvox</taxon>
    </lineage>
</organism>
<proteinExistence type="predicted"/>
<dbReference type="PANTHER" id="PTHR12363:SF54">
    <property type="entry name" value="NUCLEAR TRANSPORT RECEPTOR"/>
    <property type="match status" value="1"/>
</dbReference>
<feature type="compositionally biased region" description="Gly residues" evidence="1">
    <location>
        <begin position="828"/>
        <end position="837"/>
    </location>
</feature>
<keyword evidence="3" id="KW-1185">Reference proteome</keyword>
<reference evidence="2 3" key="1">
    <citation type="journal article" date="2010" name="Science">
        <title>Genomic analysis of organismal complexity in the multicellular green alga Volvox carteri.</title>
        <authorList>
            <person name="Prochnik S.E."/>
            <person name="Umen J."/>
            <person name="Nedelcu A.M."/>
            <person name="Hallmann A."/>
            <person name="Miller S.M."/>
            <person name="Nishii I."/>
            <person name="Ferris P."/>
            <person name="Kuo A."/>
            <person name="Mitros T."/>
            <person name="Fritz-Laylin L.K."/>
            <person name="Hellsten U."/>
            <person name="Chapman J."/>
            <person name="Simakov O."/>
            <person name="Rensing S.A."/>
            <person name="Terry A."/>
            <person name="Pangilinan J."/>
            <person name="Kapitonov V."/>
            <person name="Jurka J."/>
            <person name="Salamov A."/>
            <person name="Shapiro H."/>
            <person name="Schmutz J."/>
            <person name="Grimwood J."/>
            <person name="Lindquist E."/>
            <person name="Lucas S."/>
            <person name="Grigoriev I.V."/>
            <person name="Schmitt R."/>
            <person name="Kirk D."/>
            <person name="Rokhsar D.S."/>
        </authorList>
    </citation>
    <scope>NUCLEOTIDE SEQUENCE [LARGE SCALE GENOMIC DNA]</scope>
    <source>
        <strain evidence="3">f. Nagariensis / Eve</strain>
    </source>
</reference>
<dbReference type="KEGG" id="vcn:VOLCADRAFT_116933"/>
<dbReference type="eggNOG" id="ENOG502R8ET">
    <property type="taxonomic scope" value="Eukaryota"/>
</dbReference>
<dbReference type="SUPFAM" id="SSF48371">
    <property type="entry name" value="ARM repeat"/>
    <property type="match status" value="2"/>
</dbReference>
<feature type="region of interest" description="Disordered" evidence="1">
    <location>
        <begin position="315"/>
        <end position="353"/>
    </location>
</feature>
<feature type="compositionally biased region" description="Low complexity" evidence="1">
    <location>
        <begin position="1297"/>
        <end position="1312"/>
    </location>
</feature>
<dbReference type="OrthoDB" id="552208at2759"/>
<dbReference type="InterPro" id="IPR016024">
    <property type="entry name" value="ARM-type_fold"/>
</dbReference>
<dbReference type="InterPro" id="IPR051345">
    <property type="entry name" value="Importin_beta-like_NTR"/>
</dbReference>
<dbReference type="GeneID" id="9623414"/>
<gene>
    <name evidence="2" type="ORF">VOLCADRAFT_116933</name>
</gene>
<dbReference type="InterPro" id="IPR011989">
    <property type="entry name" value="ARM-like"/>
</dbReference>
<dbReference type="RefSeq" id="XP_002948831.1">
    <property type="nucleotide sequence ID" value="XM_002948785.1"/>
</dbReference>
<dbReference type="PANTHER" id="PTHR12363">
    <property type="entry name" value="TRANSPORTIN 3 AND IMPORTIN 13"/>
    <property type="match status" value="1"/>
</dbReference>
<sequence length="1671" mass="170136">MEAQIALVRSALHALFSAHDGATRKAADNWLQNFRNSTGSWQLCLALLSRPGLAEYEYHFAAHSLRLSCCKVPELLDANVLPGLAGQLAALLLASVGGGTWPVAGQLSSALAALAVRAVCWEPEALVPQLLSLLAPQGGAGLGGGMAVVAGGGGHAGAGGGVGTVLAAAVGAEATAVFAVLHVVAGLPEACVARAVSAHPQRKAQVAAALAVDATVVPLLRATVHSVLRRAGLQLLHAWSDQLGAAPRGLEHETELLSCLYEALAASDTATLTSECLCGLFTACTALSRDAADDGDQSDTSSSSSGMILGEAVAVHGGRGGGHRRANLREAAPGFRKPRQISGAAASTGGYNTGGRQPVAAAATAGRAAATGSPDQQLSNTLLLQQLLHGLQALLQGAAMVYREQQHQPPPPGSMEGCAFWSSWSVGPLMALLDHSNPEDTYLAQLMEACSKQGDGHGTTSPSGPTAGGGGDGGMVVLQSHLPLLAQLLTGLVSRAALGPEVAAAATADARDLPEEVRMVRRELGATMRDLVGLVGLGHVAAFLERMVSEHASQLNAAAAAAAAEGVVTRGGPMAPNAVAAAATAASWTRLESSLYAANVALCSGALGASVGIIHNSSNSSKRFPAGSPRVSNTPTAASSPAVDDAHVASIISTAAGAVVHPASSLKLAGTALTLVGGMAAWFSEHPLELARPLEAKLARNAATALNRLCVHGGCAALLLGRYAGWVDGLRSLLPGPEVSLRHKPAPGVDMTSKELLVASLMRLACSSISSSVPPPRQPHLQQQQFHHSVALLRQGPCSSGRDLVAAAAAAAATAPMSRHGSCELDGDGGGSSGGDGAPAPCGALAPQVLLQQLLASRVLASASELERLAAALEGANAPGTLQAHLQLWRINRQQQQQQQYIHTHHHNHHHTNLYISAPASHLYPHNQQPQQQLLLLHCQQHCPQPCHHHGHVHGQMQGQIHRAQVASSPAAPAAAAAATAAASQRMQLCQPGSPPELHLLGTAALMAALRLGGLAGMMLFIPAAGQVQDMGASMSGGRRGTDTAARGTSQEAAAALASRAASATEVDAAATAAVVSIVVQVIRAVWPNLMACLRSSASAAGCGSGTATAVPQAVADDAARGGTSLLLETCEGAHLLPAACSLVHGALLVVASPHSGNGGGGGSAAAELLSCAVCLLGLAHGTPPVPPSDQQLHHQQWPANLDWPMEPGAATWRSAAATGARAGDGLQHHRPPHYHQQQEAVRPLWHGPPRCILQLVLGCLPLCGKILAQQQQLQPQPQLLLHQLLSYHHHHHHHQQQQQPQQQHYQQQATTEGQATTVAEQAVRAACLVAQSACASLQIRIQAVRVGRPMGLAPSSATGAVPLVPLVLDSERVLHVVPVLQALLLHTPQALATSRELLEGFVAATVASIYCQDPEACRVVLDWTQLLLCTAAFAPPTAAAAAMALLPAGRAAGLLGHGAGSRRGGEVSAAGGSGGGLAALQARCLQVPGLERAFAGIASQLDMPCACCPPNEAGLVYTVAAAEAGLAGGRADGGSDAAAGTSNTLVATGSLGAVLVLSLMVAAAGAMPPDLLLTVSTCLHNAWQAMGSSRFRTWVRTAAVELCNPAGASAAGGMAAAAAAGLMPWSRLKPEVLTASLDELLGEECVRDVLKFKRSLKMLCGGKKKGGGGA</sequence>
<feature type="region of interest" description="Disordered" evidence="1">
    <location>
        <begin position="1290"/>
        <end position="1312"/>
    </location>
</feature>
<name>D8TQT6_VOLCA</name>
<evidence type="ECO:0000256" key="1">
    <source>
        <dbReference type="SAM" id="MobiDB-lite"/>
    </source>
</evidence>
<dbReference type="InParanoid" id="D8TQT6"/>
<dbReference type="Gene3D" id="1.25.10.10">
    <property type="entry name" value="Leucine-rich Repeat Variant"/>
    <property type="match status" value="2"/>
</dbReference>